<dbReference type="AlphaFoldDB" id="A0A9P9ASF5"/>
<name>A0A9P9ASF5_9HYPO</name>
<keyword evidence="2" id="KW-1185">Reference proteome</keyword>
<organism evidence="1 2">
    <name type="scientific">Thelonectria olida</name>
    <dbReference type="NCBI Taxonomy" id="1576542"/>
    <lineage>
        <taxon>Eukaryota</taxon>
        <taxon>Fungi</taxon>
        <taxon>Dikarya</taxon>
        <taxon>Ascomycota</taxon>
        <taxon>Pezizomycotina</taxon>
        <taxon>Sordariomycetes</taxon>
        <taxon>Hypocreomycetidae</taxon>
        <taxon>Hypocreales</taxon>
        <taxon>Nectriaceae</taxon>
        <taxon>Thelonectria</taxon>
    </lineage>
</organism>
<evidence type="ECO:0000313" key="1">
    <source>
        <dbReference type="EMBL" id="KAH6889360.1"/>
    </source>
</evidence>
<protein>
    <submittedName>
        <fullName evidence="1">Uncharacterized protein</fullName>
    </submittedName>
</protein>
<gene>
    <name evidence="1" type="ORF">B0T10DRAFT_606682</name>
</gene>
<comment type="caution">
    <text evidence="1">The sequence shown here is derived from an EMBL/GenBank/DDBJ whole genome shotgun (WGS) entry which is preliminary data.</text>
</comment>
<accession>A0A9P9ASF5</accession>
<dbReference type="EMBL" id="JAGPYM010000011">
    <property type="protein sequence ID" value="KAH6889360.1"/>
    <property type="molecule type" value="Genomic_DNA"/>
</dbReference>
<evidence type="ECO:0000313" key="2">
    <source>
        <dbReference type="Proteomes" id="UP000777438"/>
    </source>
</evidence>
<proteinExistence type="predicted"/>
<dbReference type="Proteomes" id="UP000777438">
    <property type="component" value="Unassembled WGS sequence"/>
</dbReference>
<dbReference type="OrthoDB" id="10367660at2759"/>
<reference evidence="1 2" key="1">
    <citation type="journal article" date="2021" name="Nat. Commun.">
        <title>Genetic determinants of endophytism in the Arabidopsis root mycobiome.</title>
        <authorList>
            <person name="Mesny F."/>
            <person name="Miyauchi S."/>
            <person name="Thiergart T."/>
            <person name="Pickel B."/>
            <person name="Atanasova L."/>
            <person name="Karlsson M."/>
            <person name="Huettel B."/>
            <person name="Barry K.W."/>
            <person name="Haridas S."/>
            <person name="Chen C."/>
            <person name="Bauer D."/>
            <person name="Andreopoulos W."/>
            <person name="Pangilinan J."/>
            <person name="LaButti K."/>
            <person name="Riley R."/>
            <person name="Lipzen A."/>
            <person name="Clum A."/>
            <person name="Drula E."/>
            <person name="Henrissat B."/>
            <person name="Kohler A."/>
            <person name="Grigoriev I.V."/>
            <person name="Martin F.M."/>
            <person name="Hacquard S."/>
        </authorList>
    </citation>
    <scope>NUCLEOTIDE SEQUENCE [LARGE SCALE GENOMIC DNA]</scope>
    <source>
        <strain evidence="1 2">MPI-CAGE-CH-0241</strain>
    </source>
</reference>
<sequence length="445" mass="50442">MTSEPISSLRKAFNKFNPAREKDGAEYFVELDYGSDFSNESVKSTLEASGGGSRDIVKDVKDEFFPMARKLQEVVDGLTERVDGPTGVATTARNLIGLSKDHRDLLASSTASLASYYKARLDVQEGDPAPGPESGLLDKTFGSVRQLKTQVSAITQALHILTEYWAGSDCNKLDAYKETLSPPYGNSGKTMHDYLGAVIAWHQDRLNARDILSEAHRKGLDSKKEVVIWPPHYKNPWDEYSFEYWKSHPKQRYTLSNIGQQASLFFRYPMDEELFRYIDKVPLAQVVNGQVQFDSGMQDDNTYANIWNTTAERESLGRAYHNILPIVKRSLKYVGTQDWLRKSMLYEASLEEARKEPRALFEKFYSRQQASYAAAGSLKGSIDGLMSEISGSMTDKVNSMQDALDDIYLNLMVEDFESALESWNEFSTAYDQFDSWVNYFRIVTN</sequence>